<dbReference type="CDD" id="cd00075">
    <property type="entry name" value="HATPase"/>
    <property type="match status" value="1"/>
</dbReference>
<feature type="domain" description="HAMP" evidence="10">
    <location>
        <begin position="200"/>
        <end position="252"/>
    </location>
</feature>
<evidence type="ECO:0000256" key="7">
    <source>
        <dbReference type="ARBA" id="ARBA00023012"/>
    </source>
</evidence>
<dbReference type="InterPro" id="IPR036890">
    <property type="entry name" value="HATPase_C_sf"/>
</dbReference>
<dbReference type="Proteomes" id="UP000035036">
    <property type="component" value="Chromosome"/>
</dbReference>
<evidence type="ECO:0000256" key="8">
    <source>
        <dbReference type="SAM" id="Phobius"/>
    </source>
</evidence>
<dbReference type="InterPro" id="IPR004358">
    <property type="entry name" value="Sig_transdc_His_kin-like_C"/>
</dbReference>
<dbReference type="HOGENOM" id="CLU_000445_89_23_7"/>
<dbReference type="PANTHER" id="PTHR43711:SF1">
    <property type="entry name" value="HISTIDINE KINASE 1"/>
    <property type="match status" value="1"/>
</dbReference>
<accession>A0A0B5FMM6</accession>
<dbReference type="Pfam" id="PF02518">
    <property type="entry name" value="HATPase_c"/>
    <property type="match status" value="1"/>
</dbReference>
<dbReference type="InterPro" id="IPR050736">
    <property type="entry name" value="Sensor_HK_Regulatory"/>
</dbReference>
<keyword evidence="4" id="KW-0597">Phosphoprotein</keyword>
<dbReference type="InterPro" id="IPR003661">
    <property type="entry name" value="HisK_dim/P_dom"/>
</dbReference>
<evidence type="ECO:0000313" key="11">
    <source>
        <dbReference type="EMBL" id="AJF05904.1"/>
    </source>
</evidence>
<dbReference type="AlphaFoldDB" id="A0A0B5FMM6"/>
<dbReference type="PRINTS" id="PR00344">
    <property type="entry name" value="BCTRLSENSOR"/>
</dbReference>
<dbReference type="RefSeq" id="WP_040199312.1">
    <property type="nucleotide sequence ID" value="NZ_CP010311.1"/>
</dbReference>
<gene>
    <name evidence="11" type="ORF">GSUB_04080</name>
</gene>
<dbReference type="Gene3D" id="1.10.287.130">
    <property type="match status" value="1"/>
</dbReference>
<dbReference type="InterPro" id="IPR036097">
    <property type="entry name" value="HisK_dim/P_sf"/>
</dbReference>
<keyword evidence="12" id="KW-1185">Reference proteome</keyword>
<keyword evidence="7" id="KW-0902">Two-component regulatory system</keyword>
<dbReference type="SMART" id="SM00388">
    <property type="entry name" value="HisKA"/>
    <property type="match status" value="1"/>
</dbReference>
<keyword evidence="6" id="KW-0418">Kinase</keyword>
<dbReference type="InterPro" id="IPR003660">
    <property type="entry name" value="HAMP_dom"/>
</dbReference>
<dbReference type="SUPFAM" id="SSF47384">
    <property type="entry name" value="Homodimeric domain of signal transducing histidine kinase"/>
    <property type="match status" value="1"/>
</dbReference>
<dbReference type="Gene3D" id="3.30.565.10">
    <property type="entry name" value="Histidine kinase-like ATPase, C-terminal domain"/>
    <property type="match status" value="1"/>
</dbReference>
<dbReference type="EMBL" id="CP010311">
    <property type="protein sequence ID" value="AJF05904.1"/>
    <property type="molecule type" value="Genomic_DNA"/>
</dbReference>
<dbReference type="GO" id="GO:0000155">
    <property type="term" value="F:phosphorelay sensor kinase activity"/>
    <property type="evidence" value="ECO:0007669"/>
    <property type="project" value="InterPro"/>
</dbReference>
<evidence type="ECO:0000256" key="3">
    <source>
        <dbReference type="ARBA" id="ARBA00012438"/>
    </source>
</evidence>
<dbReference type="InterPro" id="IPR005467">
    <property type="entry name" value="His_kinase_dom"/>
</dbReference>
<dbReference type="SMART" id="SM00387">
    <property type="entry name" value="HATPase_c"/>
    <property type="match status" value="1"/>
</dbReference>
<proteinExistence type="predicted"/>
<name>A0A0B5FMM6_9BACT</name>
<feature type="domain" description="Histidine kinase" evidence="9">
    <location>
        <begin position="260"/>
        <end position="476"/>
    </location>
</feature>
<dbReference type="Pfam" id="PF00512">
    <property type="entry name" value="HisKA"/>
    <property type="match status" value="1"/>
</dbReference>
<evidence type="ECO:0000256" key="4">
    <source>
        <dbReference type="ARBA" id="ARBA00022553"/>
    </source>
</evidence>
<dbReference type="CDD" id="cd06225">
    <property type="entry name" value="HAMP"/>
    <property type="match status" value="1"/>
</dbReference>
<keyword evidence="8" id="KW-0812">Transmembrane</keyword>
<dbReference type="EC" id="2.7.13.3" evidence="3"/>
<dbReference type="Gene3D" id="6.10.340.10">
    <property type="match status" value="1"/>
</dbReference>
<evidence type="ECO:0000259" key="10">
    <source>
        <dbReference type="PROSITE" id="PS50885"/>
    </source>
</evidence>
<dbReference type="Pfam" id="PF00672">
    <property type="entry name" value="HAMP"/>
    <property type="match status" value="1"/>
</dbReference>
<sequence length="481" mass="53601">MSLFRPKSFLVLVLIGFSVVLMPLLIALISAQVSVRGMVDQGTETVYRSVSATEGGRVLVERLVDLERSARQYQVLKEPALLEDVAHKRDDVLTRIENLAVLADPSQHGVLESLREGVDALTAELLFAAGNGESSVSDLDLDEFVRLNAMAKTVYFNSYDLIVREVDSLHARASKVQNLLIWTSLGLLPLTLLLVAFFVRRLSRPVQQINKKIMRLGEGDFSTEISVGGPQDLRDLGQRLDWLRQRLGEVEREKHRFLAHVSHELKTPLASIREGSELLIEQVGGPLTKQQREIARILGKNSVQLQKMIENLLGFSRNPTRSIRSETKVDLQEMIEALLQDHRAVVLKKNLQIKTHLRPGELTVDRDRLRTVLDNLLSNAVKNTPSGGRVEVSVRSADDETLIDVSDSGPGVDETEEKKIFEPFFQGSAPCLGPVQGTGLGLSIVKEYVDGFNGRIELQKSTYGGALFRLHLPMKMETPHE</sequence>
<dbReference type="GO" id="GO:0016020">
    <property type="term" value="C:membrane"/>
    <property type="evidence" value="ECO:0007669"/>
    <property type="project" value="UniProtKB-SubCell"/>
</dbReference>
<evidence type="ECO:0000259" key="9">
    <source>
        <dbReference type="PROSITE" id="PS50109"/>
    </source>
</evidence>
<organism evidence="11 12">
    <name type="scientific">Geoalkalibacter subterraneus</name>
    <dbReference type="NCBI Taxonomy" id="483547"/>
    <lineage>
        <taxon>Bacteria</taxon>
        <taxon>Pseudomonadati</taxon>
        <taxon>Thermodesulfobacteriota</taxon>
        <taxon>Desulfuromonadia</taxon>
        <taxon>Desulfuromonadales</taxon>
        <taxon>Geoalkalibacteraceae</taxon>
        <taxon>Geoalkalibacter</taxon>
    </lineage>
</organism>
<keyword evidence="5" id="KW-0808">Transferase</keyword>
<dbReference type="PROSITE" id="PS50885">
    <property type="entry name" value="HAMP"/>
    <property type="match status" value="1"/>
</dbReference>
<keyword evidence="8" id="KW-0472">Membrane</keyword>
<comment type="subcellular location">
    <subcellularLocation>
        <location evidence="2">Membrane</location>
    </subcellularLocation>
</comment>
<keyword evidence="8" id="KW-1133">Transmembrane helix</keyword>
<dbReference type="PANTHER" id="PTHR43711">
    <property type="entry name" value="TWO-COMPONENT HISTIDINE KINASE"/>
    <property type="match status" value="1"/>
</dbReference>
<dbReference type="SUPFAM" id="SSF158472">
    <property type="entry name" value="HAMP domain-like"/>
    <property type="match status" value="1"/>
</dbReference>
<evidence type="ECO:0000313" key="12">
    <source>
        <dbReference type="Proteomes" id="UP000035036"/>
    </source>
</evidence>
<reference evidence="11 12" key="1">
    <citation type="journal article" date="2015" name="Genome Announc.">
        <title>Genomes of Geoalkalibacter ferrihydriticus Z-0531T and Geoalkalibacter subterraneus Red1T, Two Haloalkaliphilic Metal-Reducing Deltaproteobacteria.</title>
        <authorList>
            <person name="Badalamenti J.P."/>
            <person name="Krajmalnik-Brown R."/>
            <person name="Torres C.I."/>
            <person name="Bond D.R."/>
        </authorList>
    </citation>
    <scope>NUCLEOTIDE SEQUENCE [LARGE SCALE GENOMIC DNA]</scope>
    <source>
        <strain evidence="11 12">Red1</strain>
    </source>
</reference>
<dbReference type="PROSITE" id="PS50109">
    <property type="entry name" value="HIS_KIN"/>
    <property type="match status" value="1"/>
</dbReference>
<evidence type="ECO:0000256" key="6">
    <source>
        <dbReference type="ARBA" id="ARBA00022777"/>
    </source>
</evidence>
<dbReference type="CDD" id="cd00082">
    <property type="entry name" value="HisKA"/>
    <property type="match status" value="1"/>
</dbReference>
<evidence type="ECO:0000256" key="1">
    <source>
        <dbReference type="ARBA" id="ARBA00000085"/>
    </source>
</evidence>
<dbReference type="STRING" id="483547.GSUB_04080"/>
<evidence type="ECO:0000256" key="2">
    <source>
        <dbReference type="ARBA" id="ARBA00004370"/>
    </source>
</evidence>
<protein>
    <recommendedName>
        <fullName evidence="3">histidine kinase</fullName>
        <ecNumber evidence="3">2.7.13.3</ecNumber>
    </recommendedName>
</protein>
<dbReference type="KEGG" id="gsb:GSUB_04080"/>
<dbReference type="OrthoDB" id="9812241at2"/>
<feature type="transmembrane region" description="Helical" evidence="8">
    <location>
        <begin position="179"/>
        <end position="199"/>
    </location>
</feature>
<evidence type="ECO:0000256" key="5">
    <source>
        <dbReference type="ARBA" id="ARBA00022679"/>
    </source>
</evidence>
<comment type="catalytic activity">
    <reaction evidence="1">
        <text>ATP + protein L-histidine = ADP + protein N-phospho-L-histidine.</text>
        <dbReference type="EC" id="2.7.13.3"/>
    </reaction>
</comment>
<dbReference type="InterPro" id="IPR003594">
    <property type="entry name" value="HATPase_dom"/>
</dbReference>
<dbReference type="SUPFAM" id="SSF55874">
    <property type="entry name" value="ATPase domain of HSP90 chaperone/DNA topoisomerase II/histidine kinase"/>
    <property type="match status" value="1"/>
</dbReference>
<dbReference type="SMART" id="SM00304">
    <property type="entry name" value="HAMP"/>
    <property type="match status" value="1"/>
</dbReference>